<accession>A0A2P1PW62</accession>
<proteinExistence type="predicted"/>
<dbReference type="Gene3D" id="3.30.70.100">
    <property type="match status" value="1"/>
</dbReference>
<dbReference type="Proteomes" id="UP000241074">
    <property type="component" value="Chromosome"/>
</dbReference>
<dbReference type="KEGG" id="xba:C7S18_18765"/>
<sequence length="260" mass="29760">MTSGWHHTDWHYEWSPSMSESDNHFPILELRRYAMQPGQRDALADPFDHEFIAELESLPMRVIGQFRDVDDADLWVWMRAFRNHRERAESLTSFYTSPFWLQRRQRVNATLISSDDVHLLVPAWPGSALGQTGTGWPVDRSRAAEGALYVQIMPLPEHRSMPDLRAAWESLMADHQARAWACYVSDNAPNSYPRLPVHEGRQVLVVFALFATLATLDQCLADDLSAHLFHWAGVPAERTVVAPWQGRHRLLPTGRSALRA</sequence>
<dbReference type="InterPro" id="IPR011008">
    <property type="entry name" value="Dimeric_a/b-barrel"/>
</dbReference>
<dbReference type="OrthoDB" id="9809695at2"/>
<dbReference type="SUPFAM" id="SSF54909">
    <property type="entry name" value="Dimeric alpha+beta barrel"/>
    <property type="match status" value="1"/>
</dbReference>
<evidence type="ECO:0000313" key="2">
    <source>
        <dbReference type="Proteomes" id="UP000241074"/>
    </source>
</evidence>
<name>A0A2P1PW62_9GAMM</name>
<protein>
    <submittedName>
        <fullName evidence="1">NIPSNAP family protein</fullName>
    </submittedName>
</protein>
<dbReference type="EMBL" id="CP027860">
    <property type="protein sequence ID" value="AVP99083.1"/>
    <property type="molecule type" value="Genomic_DNA"/>
</dbReference>
<reference evidence="1 2" key="2">
    <citation type="submission" date="2018-03" db="EMBL/GenBank/DDBJ databases">
        <authorList>
            <person name="Keele B.F."/>
        </authorList>
    </citation>
    <scope>NUCLEOTIDE SEQUENCE [LARGE SCALE GENOMIC DNA]</scope>
    <source>
        <strain evidence="1 2">D13</strain>
    </source>
</reference>
<evidence type="ECO:0000313" key="1">
    <source>
        <dbReference type="EMBL" id="AVP99083.1"/>
    </source>
</evidence>
<keyword evidence="2" id="KW-1185">Reference proteome</keyword>
<gene>
    <name evidence="1" type="ORF">C7S18_18765</name>
</gene>
<reference evidence="1 2" key="1">
    <citation type="submission" date="2018-03" db="EMBL/GenBank/DDBJ databases">
        <title>Ahniella affigens gen. nov., sp. nov., a gammaproteobacterium isolated from sandy soil near a stream.</title>
        <authorList>
            <person name="Ko Y."/>
            <person name="Kim J.-H."/>
        </authorList>
    </citation>
    <scope>NUCLEOTIDE SEQUENCE [LARGE SCALE GENOMIC DNA]</scope>
    <source>
        <strain evidence="1 2">D13</strain>
    </source>
</reference>
<organism evidence="1 2">
    <name type="scientific">Ahniella affigens</name>
    <dbReference type="NCBI Taxonomy" id="2021234"/>
    <lineage>
        <taxon>Bacteria</taxon>
        <taxon>Pseudomonadati</taxon>
        <taxon>Pseudomonadota</taxon>
        <taxon>Gammaproteobacteria</taxon>
        <taxon>Lysobacterales</taxon>
        <taxon>Rhodanobacteraceae</taxon>
        <taxon>Ahniella</taxon>
    </lineage>
</organism>
<dbReference type="AlphaFoldDB" id="A0A2P1PW62"/>